<name>A0A7W6QAS6_9HYPH</name>
<reference evidence="2 3" key="1">
    <citation type="submission" date="2020-08" db="EMBL/GenBank/DDBJ databases">
        <title>Genomic Encyclopedia of Type Strains, Phase IV (KMG-V): Genome sequencing to study the core and pangenomes of soil and plant-associated prokaryotes.</title>
        <authorList>
            <person name="Whitman W."/>
        </authorList>
    </citation>
    <scope>NUCLEOTIDE SEQUENCE [LARGE SCALE GENOMIC DNA]</scope>
    <source>
        <strain evidence="2 3">SEMIA 4074</strain>
    </source>
</reference>
<evidence type="ECO:0000259" key="1">
    <source>
        <dbReference type="PROSITE" id="PS51502"/>
    </source>
</evidence>
<evidence type="ECO:0000313" key="2">
    <source>
        <dbReference type="EMBL" id="MBB4194107.1"/>
    </source>
</evidence>
<proteinExistence type="predicted"/>
<keyword evidence="3" id="KW-1185">Reference proteome</keyword>
<dbReference type="InterPro" id="IPR013097">
    <property type="entry name" value="Dabb"/>
</dbReference>
<dbReference type="AlphaFoldDB" id="A0A7W6QAS6"/>
<accession>A0A7W6QAS6</accession>
<sequence length="112" mass="12788">MIRHIVFFTVQEEHLEEVRAGLSILTAIPYARLLEIGTNVKTDQLGTEIDFVVYGEFDDEAALAAYKAHPEYQRSIERVRPLREKRIAADYDSRTAVTRPLSDLPDSSRPVE</sequence>
<gene>
    <name evidence="2" type="ORF">GGD53_004285</name>
</gene>
<dbReference type="PANTHER" id="PTHR37832">
    <property type="entry name" value="BLL2683 PROTEIN"/>
    <property type="match status" value="1"/>
</dbReference>
<dbReference type="Proteomes" id="UP000524492">
    <property type="component" value="Unassembled WGS sequence"/>
</dbReference>
<dbReference type="GO" id="GO:0004497">
    <property type="term" value="F:monooxygenase activity"/>
    <property type="evidence" value="ECO:0007669"/>
    <property type="project" value="UniProtKB-KW"/>
</dbReference>
<protein>
    <submittedName>
        <fullName evidence="2">Quinol monooxygenase YgiN</fullName>
    </submittedName>
</protein>
<dbReference type="PANTHER" id="PTHR37832:SF1">
    <property type="entry name" value="STRESS-RESPONSE A_B BARREL DOMAIN-CONTAINING PROTEIN"/>
    <property type="match status" value="1"/>
</dbReference>
<dbReference type="Pfam" id="PF07876">
    <property type="entry name" value="Dabb"/>
    <property type="match status" value="1"/>
</dbReference>
<evidence type="ECO:0000313" key="3">
    <source>
        <dbReference type="Proteomes" id="UP000524492"/>
    </source>
</evidence>
<dbReference type="InterPro" id="IPR011008">
    <property type="entry name" value="Dimeric_a/b-barrel"/>
</dbReference>
<dbReference type="Gene3D" id="3.30.70.100">
    <property type="match status" value="1"/>
</dbReference>
<feature type="domain" description="Stress-response A/B barrel" evidence="1">
    <location>
        <begin position="2"/>
        <end position="91"/>
    </location>
</feature>
<dbReference type="SUPFAM" id="SSF54909">
    <property type="entry name" value="Dimeric alpha+beta barrel"/>
    <property type="match status" value="1"/>
</dbReference>
<dbReference type="EMBL" id="JACIFV010000017">
    <property type="protein sequence ID" value="MBB4194107.1"/>
    <property type="molecule type" value="Genomic_DNA"/>
</dbReference>
<dbReference type="RefSeq" id="WP_184458782.1">
    <property type="nucleotide sequence ID" value="NZ_JACIFV010000017.1"/>
</dbReference>
<keyword evidence="2" id="KW-0560">Oxidoreductase</keyword>
<dbReference type="PROSITE" id="PS51502">
    <property type="entry name" value="S_R_A_B_BARREL"/>
    <property type="match status" value="1"/>
</dbReference>
<organism evidence="2 3">
    <name type="scientific">Rhizobium aethiopicum</name>
    <dbReference type="NCBI Taxonomy" id="1138170"/>
    <lineage>
        <taxon>Bacteria</taxon>
        <taxon>Pseudomonadati</taxon>
        <taxon>Pseudomonadota</taxon>
        <taxon>Alphaproteobacteria</taxon>
        <taxon>Hyphomicrobiales</taxon>
        <taxon>Rhizobiaceae</taxon>
        <taxon>Rhizobium/Agrobacterium group</taxon>
        <taxon>Rhizobium</taxon>
    </lineage>
</organism>
<comment type="caution">
    <text evidence="2">The sequence shown here is derived from an EMBL/GenBank/DDBJ whole genome shotgun (WGS) entry which is preliminary data.</text>
</comment>
<keyword evidence="2" id="KW-0503">Monooxygenase</keyword>
<dbReference type="SMART" id="SM00886">
    <property type="entry name" value="Dabb"/>
    <property type="match status" value="1"/>
</dbReference>